<keyword evidence="13" id="KW-1185">Reference proteome</keyword>
<dbReference type="SUPFAM" id="SSF55874">
    <property type="entry name" value="ATPase domain of HSP90 chaperone/DNA topoisomerase II/histidine kinase"/>
    <property type="match status" value="1"/>
</dbReference>
<feature type="transmembrane region" description="Helical" evidence="10">
    <location>
        <begin position="170"/>
        <end position="188"/>
    </location>
</feature>
<evidence type="ECO:0000256" key="9">
    <source>
        <dbReference type="SAM" id="MobiDB-lite"/>
    </source>
</evidence>
<keyword evidence="10" id="KW-0812">Transmembrane</keyword>
<dbReference type="EMBL" id="JBHTJA010000091">
    <property type="protein sequence ID" value="MFD0904596.1"/>
    <property type="molecule type" value="Genomic_DNA"/>
</dbReference>
<comment type="catalytic activity">
    <reaction evidence="1">
        <text>ATP + protein L-histidine = ADP + protein N-phospho-L-histidine.</text>
        <dbReference type="EC" id="2.7.13.3"/>
    </reaction>
</comment>
<evidence type="ECO:0000256" key="6">
    <source>
        <dbReference type="ARBA" id="ARBA00022777"/>
    </source>
</evidence>
<keyword evidence="10" id="KW-0472">Membrane</keyword>
<feature type="compositionally biased region" description="Low complexity" evidence="9">
    <location>
        <begin position="22"/>
        <end position="33"/>
    </location>
</feature>
<dbReference type="EC" id="2.7.13.3" evidence="2"/>
<proteinExistence type="predicted"/>
<evidence type="ECO:0000256" key="2">
    <source>
        <dbReference type="ARBA" id="ARBA00012438"/>
    </source>
</evidence>
<gene>
    <name evidence="12" type="ORF">ACFQ11_29720</name>
</gene>
<evidence type="ECO:0000256" key="10">
    <source>
        <dbReference type="SAM" id="Phobius"/>
    </source>
</evidence>
<evidence type="ECO:0000256" key="3">
    <source>
        <dbReference type="ARBA" id="ARBA00022553"/>
    </source>
</evidence>
<sequence>MNDSAPGVHDRAGRDAPPPGASTPAPARAPAAARLPGQVRAAARAVREAVRRPTRAMVLRDVLLWAVLVLPPAVNSLAPLEPESAGWWLQIVGIAVMAVVVAMSRAHPTAALILGISTTALHGNFVFAMPVLAYLTGLRSQRSRPVLWGFAFVLAGGVALSIVRDLDVTVWFPSTVWLVLLGVLPWLMGRYWRQYQELVRAGWERAERLEREQRIIAEQERLRERARIAQDMHDSLGHELALIAVRAGALQVAPGLQERHRRAAAELRAGAAEATEHLREIIGVLRDDAAASAGEAPTVPGRESIPELVERARASGVPVRLVQEDDRDGTGQDAEEHPARDAGDAAAGVEAVFAGEPMVALAAHRVAQEGITNAAKHAPGAAVTVRLAHRTADRPHDTAPADVPADGPDGARTGGVIEVEVVNGPPPEDAPLLPSGGGRGLTGLAERVRLVGGVLHAGPVPGGGFRVAARLPATPQGPRHAPPGPVASAAGSALRATFGLPPGTGTRPGTGPVSESARSLERARRRVRRGLITAIVVPAALLALLGAVMAGHHVYVTLNSVLEPDDYRALRVGTAQDTAERTLPSMQTTGTAVVRESVPEPPGADCRYYSPEANLLGTEWVYRVCFDGGRLISKDAYSTSVLSRRLDERRETP</sequence>
<evidence type="ECO:0000256" key="7">
    <source>
        <dbReference type="ARBA" id="ARBA00022840"/>
    </source>
</evidence>
<evidence type="ECO:0000313" key="13">
    <source>
        <dbReference type="Proteomes" id="UP001596972"/>
    </source>
</evidence>
<evidence type="ECO:0000256" key="8">
    <source>
        <dbReference type="ARBA" id="ARBA00023012"/>
    </source>
</evidence>
<dbReference type="RefSeq" id="WP_378304622.1">
    <property type="nucleotide sequence ID" value="NZ_JBHTJA010000091.1"/>
</dbReference>
<keyword evidence="4" id="KW-0808">Transferase</keyword>
<feature type="transmembrane region" description="Helical" evidence="10">
    <location>
        <begin position="531"/>
        <end position="555"/>
    </location>
</feature>
<protein>
    <recommendedName>
        <fullName evidence="2">histidine kinase</fullName>
        <ecNumber evidence="2">2.7.13.3</ecNumber>
    </recommendedName>
</protein>
<evidence type="ECO:0000256" key="5">
    <source>
        <dbReference type="ARBA" id="ARBA00022741"/>
    </source>
</evidence>
<dbReference type="GO" id="GO:0016301">
    <property type="term" value="F:kinase activity"/>
    <property type="evidence" value="ECO:0007669"/>
    <property type="project" value="UniProtKB-KW"/>
</dbReference>
<keyword evidence="10" id="KW-1133">Transmembrane helix</keyword>
<feature type="region of interest" description="Disordered" evidence="9">
    <location>
        <begin position="500"/>
        <end position="519"/>
    </location>
</feature>
<organism evidence="12 13">
    <name type="scientific">Actinomadura sediminis</name>
    <dbReference type="NCBI Taxonomy" id="1038904"/>
    <lineage>
        <taxon>Bacteria</taxon>
        <taxon>Bacillati</taxon>
        <taxon>Actinomycetota</taxon>
        <taxon>Actinomycetes</taxon>
        <taxon>Streptosporangiales</taxon>
        <taxon>Thermomonosporaceae</taxon>
        <taxon>Actinomadura</taxon>
    </lineage>
</organism>
<dbReference type="Gene3D" id="1.20.5.1930">
    <property type="match status" value="1"/>
</dbReference>
<keyword evidence="7" id="KW-0067">ATP-binding</keyword>
<dbReference type="Proteomes" id="UP001596972">
    <property type="component" value="Unassembled WGS sequence"/>
</dbReference>
<feature type="region of interest" description="Disordered" evidence="9">
    <location>
        <begin position="1"/>
        <end position="33"/>
    </location>
</feature>
<dbReference type="InterPro" id="IPR036890">
    <property type="entry name" value="HATPase_C_sf"/>
</dbReference>
<reference evidence="13" key="1">
    <citation type="journal article" date="2019" name="Int. J. Syst. Evol. Microbiol.">
        <title>The Global Catalogue of Microorganisms (GCM) 10K type strain sequencing project: providing services to taxonomists for standard genome sequencing and annotation.</title>
        <authorList>
            <consortium name="The Broad Institute Genomics Platform"/>
            <consortium name="The Broad Institute Genome Sequencing Center for Infectious Disease"/>
            <person name="Wu L."/>
            <person name="Ma J."/>
        </authorList>
    </citation>
    <scope>NUCLEOTIDE SEQUENCE [LARGE SCALE GENOMIC DNA]</scope>
    <source>
        <strain evidence="13">JCM 31202</strain>
    </source>
</reference>
<name>A0ABW3EXM3_9ACTN</name>
<accession>A0ABW3EXM3</accession>
<evidence type="ECO:0000313" key="12">
    <source>
        <dbReference type="EMBL" id="MFD0904596.1"/>
    </source>
</evidence>
<evidence type="ECO:0000259" key="11">
    <source>
        <dbReference type="Pfam" id="PF07730"/>
    </source>
</evidence>
<feature type="compositionally biased region" description="Basic and acidic residues" evidence="9">
    <location>
        <begin position="322"/>
        <end position="343"/>
    </location>
</feature>
<keyword evidence="8" id="KW-0902">Two-component regulatory system</keyword>
<keyword evidence="3" id="KW-0597">Phosphoprotein</keyword>
<dbReference type="PANTHER" id="PTHR24421">
    <property type="entry name" value="NITRATE/NITRITE SENSOR PROTEIN NARX-RELATED"/>
    <property type="match status" value="1"/>
</dbReference>
<evidence type="ECO:0000256" key="1">
    <source>
        <dbReference type="ARBA" id="ARBA00000085"/>
    </source>
</evidence>
<feature type="transmembrane region" description="Helical" evidence="10">
    <location>
        <begin position="87"/>
        <end position="104"/>
    </location>
</feature>
<dbReference type="InterPro" id="IPR050482">
    <property type="entry name" value="Sensor_HK_TwoCompSys"/>
</dbReference>
<keyword evidence="5" id="KW-0547">Nucleotide-binding</keyword>
<feature type="compositionally biased region" description="Low complexity" evidence="9">
    <location>
        <begin position="500"/>
        <end position="517"/>
    </location>
</feature>
<feature type="transmembrane region" description="Helical" evidence="10">
    <location>
        <begin position="146"/>
        <end position="164"/>
    </location>
</feature>
<evidence type="ECO:0000256" key="4">
    <source>
        <dbReference type="ARBA" id="ARBA00022679"/>
    </source>
</evidence>
<feature type="domain" description="Signal transduction histidine kinase subgroup 3 dimerisation and phosphoacceptor" evidence="11">
    <location>
        <begin position="224"/>
        <end position="288"/>
    </location>
</feature>
<comment type="caution">
    <text evidence="12">The sequence shown here is derived from an EMBL/GenBank/DDBJ whole genome shotgun (WGS) entry which is preliminary data.</text>
</comment>
<dbReference type="InterPro" id="IPR011712">
    <property type="entry name" value="Sig_transdc_His_kin_sub3_dim/P"/>
</dbReference>
<feature type="region of interest" description="Disordered" evidence="9">
    <location>
        <begin position="320"/>
        <end position="344"/>
    </location>
</feature>
<feature type="transmembrane region" description="Helical" evidence="10">
    <location>
        <begin position="62"/>
        <end position="80"/>
    </location>
</feature>
<dbReference type="CDD" id="cd16917">
    <property type="entry name" value="HATPase_UhpB-NarQ-NarX-like"/>
    <property type="match status" value="1"/>
</dbReference>
<feature type="transmembrane region" description="Helical" evidence="10">
    <location>
        <begin position="110"/>
        <end position="134"/>
    </location>
</feature>
<dbReference type="Pfam" id="PF07730">
    <property type="entry name" value="HisKA_3"/>
    <property type="match status" value="1"/>
</dbReference>
<dbReference type="Gene3D" id="3.30.565.10">
    <property type="entry name" value="Histidine kinase-like ATPase, C-terminal domain"/>
    <property type="match status" value="1"/>
</dbReference>
<keyword evidence="6 12" id="KW-0418">Kinase</keyword>
<dbReference type="PANTHER" id="PTHR24421:SF10">
    <property type="entry name" value="NITRATE_NITRITE SENSOR PROTEIN NARQ"/>
    <property type="match status" value="1"/>
</dbReference>